<organism evidence="1 2">
    <name type="scientific">Deinococcus soli</name>
    <name type="common">ex Cha et al. 2016</name>
    <dbReference type="NCBI Taxonomy" id="1309411"/>
    <lineage>
        <taxon>Bacteria</taxon>
        <taxon>Thermotogati</taxon>
        <taxon>Deinococcota</taxon>
        <taxon>Deinococci</taxon>
        <taxon>Deinococcales</taxon>
        <taxon>Deinococcaceae</taxon>
        <taxon>Deinococcus</taxon>
    </lineage>
</organism>
<name>A0AAE3XJM8_9DEIO</name>
<comment type="caution">
    <text evidence="1">The sequence shown here is derived from an EMBL/GenBank/DDBJ whole genome shotgun (WGS) entry which is preliminary data.</text>
</comment>
<sequence>MKRCPKAVALLQVMMLINSENWMRRIDLVALRRLQRGRRTQCQYTPPETERSPKPDQSHDWRIFVSHVFRTFKGSLFEGRPTA</sequence>
<dbReference type="EMBL" id="JAVDQK010000044">
    <property type="protein sequence ID" value="MDR6221530.1"/>
    <property type="molecule type" value="Genomic_DNA"/>
</dbReference>
<evidence type="ECO:0000313" key="2">
    <source>
        <dbReference type="Proteomes" id="UP001185331"/>
    </source>
</evidence>
<dbReference type="AlphaFoldDB" id="A0AAE3XJM8"/>
<dbReference type="Proteomes" id="UP001185331">
    <property type="component" value="Unassembled WGS sequence"/>
</dbReference>
<evidence type="ECO:0000313" key="1">
    <source>
        <dbReference type="EMBL" id="MDR6221530.1"/>
    </source>
</evidence>
<proteinExistence type="predicted"/>
<protein>
    <submittedName>
        <fullName evidence="1">Uncharacterized protein</fullName>
    </submittedName>
</protein>
<gene>
    <name evidence="1" type="ORF">J2Y00_005167</name>
</gene>
<accession>A0AAE3XJM8</accession>
<reference evidence="1" key="1">
    <citation type="submission" date="2023-07" db="EMBL/GenBank/DDBJ databases">
        <title>Sorghum-associated microbial communities from plants grown in Nebraska, USA.</title>
        <authorList>
            <person name="Schachtman D."/>
        </authorList>
    </citation>
    <scope>NUCLEOTIDE SEQUENCE</scope>
    <source>
        <strain evidence="1">BE330</strain>
    </source>
</reference>